<dbReference type="Proteomes" id="UP000323000">
    <property type="component" value="Chromosome 2"/>
</dbReference>
<keyword evidence="3" id="KW-1185">Reference proteome</keyword>
<evidence type="ECO:0000256" key="1">
    <source>
        <dbReference type="SAM" id="MobiDB-lite"/>
    </source>
</evidence>
<dbReference type="EMBL" id="VAHF01000002">
    <property type="protein sequence ID" value="TXG70007.1"/>
    <property type="molecule type" value="Genomic_DNA"/>
</dbReference>
<evidence type="ECO:0008006" key="4">
    <source>
        <dbReference type="Google" id="ProtNLM"/>
    </source>
</evidence>
<proteinExistence type="predicted"/>
<dbReference type="GO" id="GO:0008168">
    <property type="term" value="F:methyltransferase activity"/>
    <property type="evidence" value="ECO:0007669"/>
    <property type="project" value="InterPro"/>
</dbReference>
<feature type="compositionally biased region" description="Acidic residues" evidence="1">
    <location>
        <begin position="36"/>
        <end position="48"/>
    </location>
</feature>
<dbReference type="Gene3D" id="3.40.50.150">
    <property type="entry name" value="Vaccinia Virus protein VP39"/>
    <property type="match status" value="1"/>
</dbReference>
<dbReference type="PANTHER" id="PTHR31009">
    <property type="entry name" value="S-ADENOSYL-L-METHIONINE:CARBOXYL METHYLTRANSFERASE FAMILY PROTEIN"/>
    <property type="match status" value="1"/>
</dbReference>
<evidence type="ECO:0000313" key="3">
    <source>
        <dbReference type="Proteomes" id="UP000323000"/>
    </source>
</evidence>
<dbReference type="InterPro" id="IPR005299">
    <property type="entry name" value="MeTrfase_7"/>
</dbReference>
<evidence type="ECO:0000313" key="2">
    <source>
        <dbReference type="EMBL" id="TXG70007.1"/>
    </source>
</evidence>
<sequence length="285" mass="31641">MDSTAPSFRSASSDGEDDEREDDEKAERFAIGEGATVEDDEGATDEGDGLSVISMARKEVVESAKEMMNEAIADKLDFKTLGLLDSSSCTFQIVDFGCSVGPNTFTAMQNIIESVDKKYHSQVLQQHQNSSLTLEFQAFFNDHYNNDFNTYSLCKPSSIAKVLRGRSPGFFPRRLFPKSTLHFAHCSYALHWLCKIPREIMDNTSPAWNKDSIQCTGIVKEVAEAYLAQYKNDMESFFNARAQELVAGGLMVILLSVRPNGIPMFMTGEGKVYDLLGTCLVDLAK</sequence>
<accession>A0A5C7IKS6</accession>
<organism evidence="2 3">
    <name type="scientific">Acer yangbiense</name>
    <dbReference type="NCBI Taxonomy" id="1000413"/>
    <lineage>
        <taxon>Eukaryota</taxon>
        <taxon>Viridiplantae</taxon>
        <taxon>Streptophyta</taxon>
        <taxon>Embryophyta</taxon>
        <taxon>Tracheophyta</taxon>
        <taxon>Spermatophyta</taxon>
        <taxon>Magnoliopsida</taxon>
        <taxon>eudicotyledons</taxon>
        <taxon>Gunneridae</taxon>
        <taxon>Pentapetalae</taxon>
        <taxon>rosids</taxon>
        <taxon>malvids</taxon>
        <taxon>Sapindales</taxon>
        <taxon>Sapindaceae</taxon>
        <taxon>Hippocastanoideae</taxon>
        <taxon>Acereae</taxon>
        <taxon>Acer</taxon>
    </lineage>
</organism>
<dbReference type="AlphaFoldDB" id="A0A5C7IKS6"/>
<dbReference type="InterPro" id="IPR029063">
    <property type="entry name" value="SAM-dependent_MTases_sf"/>
</dbReference>
<reference evidence="3" key="1">
    <citation type="journal article" date="2019" name="Gigascience">
        <title>De novo genome assembly of the endangered Acer yangbiense, a plant species with extremely small populations endemic to Yunnan Province, China.</title>
        <authorList>
            <person name="Yang J."/>
            <person name="Wariss H.M."/>
            <person name="Tao L."/>
            <person name="Zhang R."/>
            <person name="Yun Q."/>
            <person name="Hollingsworth P."/>
            <person name="Dao Z."/>
            <person name="Luo G."/>
            <person name="Guo H."/>
            <person name="Ma Y."/>
            <person name="Sun W."/>
        </authorList>
    </citation>
    <scope>NUCLEOTIDE SEQUENCE [LARGE SCALE GENOMIC DNA]</scope>
    <source>
        <strain evidence="3">cv. Malutang</strain>
    </source>
</reference>
<gene>
    <name evidence="2" type="ORF">EZV62_004942</name>
</gene>
<dbReference type="SUPFAM" id="SSF53335">
    <property type="entry name" value="S-adenosyl-L-methionine-dependent methyltransferases"/>
    <property type="match status" value="1"/>
</dbReference>
<comment type="caution">
    <text evidence="2">The sequence shown here is derived from an EMBL/GenBank/DDBJ whole genome shotgun (WGS) entry which is preliminary data.</text>
</comment>
<name>A0A5C7IKS6_9ROSI</name>
<dbReference type="Pfam" id="PF03492">
    <property type="entry name" value="Methyltransf_7"/>
    <property type="match status" value="1"/>
</dbReference>
<dbReference type="OrthoDB" id="1523883at2759"/>
<feature type="region of interest" description="Disordered" evidence="1">
    <location>
        <begin position="1"/>
        <end position="49"/>
    </location>
</feature>
<protein>
    <recommendedName>
        <fullName evidence="4">S-adenosylmethionine-dependent methyltransferase</fullName>
    </recommendedName>
</protein>